<dbReference type="Gene3D" id="3.30.1370.110">
    <property type="match status" value="1"/>
</dbReference>
<comment type="function">
    <text evidence="6">Acts as a ribosome collision sensor. Detects stalled/collided disomes (pairs of ribosomes where the leading ribosome is stalled and a second ribosome has collided with it) and endonucleolytically cleaves mRNA at the 5' boundary of the stalled ribosome. Stalled/collided disomes form a new interface (primarily via the 30S subunits) that binds SmrB. Cleaved mRNA becomes available for tmRNA ligation, leading to ribosomal subunit dissociation and rescue of stalled ribosomes.</text>
</comment>
<dbReference type="PANTHER" id="PTHR35562">
    <property type="entry name" value="DNA ENDONUCLEASE SMRA-RELATED"/>
    <property type="match status" value="1"/>
</dbReference>
<dbReference type="GO" id="GO:0016787">
    <property type="term" value="F:hydrolase activity"/>
    <property type="evidence" value="ECO:0007669"/>
    <property type="project" value="UniProtKB-KW"/>
</dbReference>
<gene>
    <name evidence="6" type="primary">smrB</name>
    <name evidence="9" type="ORF">GCM10007895_18940</name>
</gene>
<evidence type="ECO:0000259" key="8">
    <source>
        <dbReference type="PROSITE" id="PS50828"/>
    </source>
</evidence>
<feature type="compositionally biased region" description="Basic and acidic residues" evidence="7">
    <location>
        <begin position="17"/>
        <end position="41"/>
    </location>
</feature>
<reference evidence="9" key="2">
    <citation type="submission" date="2023-01" db="EMBL/GenBank/DDBJ databases">
        <title>Draft genome sequence of Paraferrimonas sedimenticola strain NBRC 101628.</title>
        <authorList>
            <person name="Sun Q."/>
            <person name="Mori K."/>
        </authorList>
    </citation>
    <scope>NUCLEOTIDE SEQUENCE</scope>
    <source>
        <strain evidence="9">NBRC 101628</strain>
    </source>
</reference>
<dbReference type="PANTHER" id="PTHR35562:SF1">
    <property type="entry name" value="UPF0115 PROTEIN YFCN"/>
    <property type="match status" value="1"/>
</dbReference>
<dbReference type="InterPro" id="IPR002625">
    <property type="entry name" value="Smr_dom"/>
</dbReference>
<dbReference type="Proteomes" id="UP001161422">
    <property type="component" value="Unassembled WGS sequence"/>
</dbReference>
<comment type="caution">
    <text evidence="9">The sequence shown here is derived from an EMBL/GenBank/DDBJ whole genome shotgun (WGS) entry which is preliminary data.</text>
</comment>
<keyword evidence="1 6" id="KW-0540">Nuclease</keyword>
<evidence type="ECO:0000256" key="3">
    <source>
        <dbReference type="ARBA" id="ARBA00022759"/>
    </source>
</evidence>
<evidence type="ECO:0000313" key="9">
    <source>
        <dbReference type="EMBL" id="GLP96588.1"/>
    </source>
</evidence>
<feature type="region of interest" description="Disordered" evidence="7">
    <location>
        <begin position="1"/>
        <end position="44"/>
    </location>
</feature>
<feature type="domain" description="Smr" evidence="8">
    <location>
        <begin position="88"/>
        <end position="163"/>
    </location>
</feature>
<evidence type="ECO:0000256" key="1">
    <source>
        <dbReference type="ARBA" id="ARBA00022722"/>
    </source>
</evidence>
<keyword evidence="10" id="KW-1185">Reference proteome</keyword>
<protein>
    <recommendedName>
        <fullName evidence="6">Ribosome rescue factor SmrB</fullName>
        <ecNumber evidence="6">3.1.-.-</ecNumber>
    </recommendedName>
</protein>
<evidence type="ECO:0000256" key="2">
    <source>
        <dbReference type="ARBA" id="ARBA00022730"/>
    </source>
</evidence>
<dbReference type="HAMAP" id="MF_01042">
    <property type="entry name" value="SmrB"/>
    <property type="match status" value="1"/>
</dbReference>
<evidence type="ECO:0000256" key="7">
    <source>
        <dbReference type="SAM" id="MobiDB-lite"/>
    </source>
</evidence>
<sequence>MKKPQQDSFADLMGDVKPIKQDKHYFKPQAREKRRIDEKPVRQPQDIFSDTFEAHFDDTGPLRFVRDGADPYEVKKLRRGDYDPELLLDLHGLRQHQAKHEILALLETAKREHVHCCCISHGVSGGVLRQKVPNWLVQHPDVVAFHQAPLQWGGDGSVLVLIDIEEER</sequence>
<dbReference type="GO" id="GO:0019843">
    <property type="term" value="F:rRNA binding"/>
    <property type="evidence" value="ECO:0007669"/>
    <property type="project" value="UniProtKB-UniRule"/>
</dbReference>
<dbReference type="Pfam" id="PF01713">
    <property type="entry name" value="Smr"/>
    <property type="match status" value="1"/>
</dbReference>
<evidence type="ECO:0000256" key="4">
    <source>
        <dbReference type="ARBA" id="ARBA00022801"/>
    </source>
</evidence>
<evidence type="ECO:0000256" key="6">
    <source>
        <dbReference type="HAMAP-Rule" id="MF_01042"/>
    </source>
</evidence>
<keyword evidence="2 6" id="KW-0699">rRNA-binding</keyword>
<dbReference type="EMBL" id="BSNC01000005">
    <property type="protein sequence ID" value="GLP96588.1"/>
    <property type="molecule type" value="Genomic_DNA"/>
</dbReference>
<dbReference type="NCBIfam" id="NF003432">
    <property type="entry name" value="PRK04946.1"/>
    <property type="match status" value="1"/>
</dbReference>
<accession>A0AA37RWN7</accession>
<dbReference type="InterPro" id="IPR036063">
    <property type="entry name" value="Smr_dom_sf"/>
</dbReference>
<dbReference type="SMART" id="SM00463">
    <property type="entry name" value="SMR"/>
    <property type="match status" value="1"/>
</dbReference>
<dbReference type="InterPro" id="IPR022990">
    <property type="entry name" value="SmrB-like"/>
</dbReference>
<keyword evidence="3 6" id="KW-0255">Endonuclease</keyword>
<dbReference type="EC" id="3.1.-.-" evidence="6"/>
<name>A0AA37RWN7_9GAMM</name>
<keyword evidence="4 6" id="KW-0378">Hydrolase</keyword>
<dbReference type="GO" id="GO:0072344">
    <property type="term" value="P:rescue of stalled ribosome"/>
    <property type="evidence" value="ECO:0007669"/>
    <property type="project" value="UniProtKB-UniRule"/>
</dbReference>
<dbReference type="SUPFAM" id="SSF160443">
    <property type="entry name" value="SMR domain-like"/>
    <property type="match status" value="1"/>
</dbReference>
<dbReference type="AlphaFoldDB" id="A0AA37RWN7"/>
<evidence type="ECO:0000313" key="10">
    <source>
        <dbReference type="Proteomes" id="UP001161422"/>
    </source>
</evidence>
<evidence type="ECO:0000256" key="5">
    <source>
        <dbReference type="ARBA" id="ARBA00022884"/>
    </source>
</evidence>
<comment type="similarity">
    <text evidence="6">Belongs to the SmrB family.</text>
</comment>
<reference evidence="9" key="1">
    <citation type="journal article" date="2014" name="Int. J. Syst. Evol. Microbiol.">
        <title>Complete genome sequence of Corynebacterium casei LMG S-19264T (=DSM 44701T), isolated from a smear-ripened cheese.</title>
        <authorList>
            <consortium name="US DOE Joint Genome Institute (JGI-PGF)"/>
            <person name="Walter F."/>
            <person name="Albersmeier A."/>
            <person name="Kalinowski J."/>
            <person name="Ruckert C."/>
        </authorList>
    </citation>
    <scope>NUCLEOTIDE SEQUENCE</scope>
    <source>
        <strain evidence="9">NBRC 101628</strain>
    </source>
</reference>
<dbReference type="RefSeq" id="WP_095503916.1">
    <property type="nucleotide sequence ID" value="NZ_BSNC01000005.1"/>
</dbReference>
<keyword evidence="5 6" id="KW-0694">RNA-binding</keyword>
<dbReference type="GO" id="GO:0004521">
    <property type="term" value="F:RNA endonuclease activity"/>
    <property type="evidence" value="ECO:0007669"/>
    <property type="project" value="UniProtKB-UniRule"/>
</dbReference>
<comment type="subunit">
    <text evidence="6">Associates with collided ribosomes, but not with correctly translating polysomes.</text>
</comment>
<dbReference type="PROSITE" id="PS50828">
    <property type="entry name" value="SMR"/>
    <property type="match status" value="1"/>
</dbReference>
<organism evidence="9 10">
    <name type="scientific">Paraferrimonas sedimenticola</name>
    <dbReference type="NCBI Taxonomy" id="375674"/>
    <lineage>
        <taxon>Bacteria</taxon>
        <taxon>Pseudomonadati</taxon>
        <taxon>Pseudomonadota</taxon>
        <taxon>Gammaproteobacteria</taxon>
        <taxon>Alteromonadales</taxon>
        <taxon>Ferrimonadaceae</taxon>
        <taxon>Paraferrimonas</taxon>
    </lineage>
</organism>
<proteinExistence type="inferred from homology"/>